<accession>A0ABX7S4G0</accession>
<name>A0ABX7S4G0_9BACT</name>
<dbReference type="EMBL" id="CP071446">
    <property type="protein sequence ID" value="QTA37287.1"/>
    <property type="molecule type" value="Genomic_DNA"/>
</dbReference>
<gene>
    <name evidence="1" type="ORF">JYK00_05965</name>
</gene>
<evidence type="ECO:0000313" key="2">
    <source>
        <dbReference type="Proteomes" id="UP000671862"/>
    </source>
</evidence>
<sequence length="137" mass="15127">MKNGIISLALALALLSISIIFATLLGTILRESINISQSINNNIDSYLQRIEIYSVSNIWKKILTDNAGLWDEIHSDDSGTTTTITATFNATITLNETVNRVYRIDSISLEYNKQEGIITVKIEASPTKIGAIVNYGY</sequence>
<dbReference type="Proteomes" id="UP000671862">
    <property type="component" value="Chromosome"/>
</dbReference>
<organism evidence="1 2">
    <name type="scientific">Thermosipho ferrireducens</name>
    <dbReference type="NCBI Taxonomy" id="2571116"/>
    <lineage>
        <taxon>Bacteria</taxon>
        <taxon>Thermotogati</taxon>
        <taxon>Thermotogota</taxon>
        <taxon>Thermotogae</taxon>
        <taxon>Thermotogales</taxon>
        <taxon>Fervidobacteriaceae</taxon>
        <taxon>Thermosipho</taxon>
    </lineage>
</organism>
<protein>
    <submittedName>
        <fullName evidence="1">Uncharacterized protein</fullName>
    </submittedName>
</protein>
<dbReference type="RefSeq" id="WP_207566012.1">
    <property type="nucleotide sequence ID" value="NZ_CP071446.1"/>
</dbReference>
<reference evidence="1 2" key="1">
    <citation type="submission" date="2021-03" db="EMBL/GenBank/DDBJ databases">
        <title>Thermosipho ferrireducens sp.nov., an anaerobic thermophilic iron-reducing bacterium isolated from a deep-sea hydrothermal sulfide deposits.</title>
        <authorList>
            <person name="Zeng X."/>
            <person name="Chen Y."/>
            <person name="Shao Z."/>
        </authorList>
    </citation>
    <scope>NUCLEOTIDE SEQUENCE [LARGE SCALE GENOMIC DNA]</scope>
    <source>
        <strain evidence="1 2">JL129W03</strain>
    </source>
</reference>
<evidence type="ECO:0000313" key="1">
    <source>
        <dbReference type="EMBL" id="QTA37287.1"/>
    </source>
</evidence>
<proteinExistence type="predicted"/>
<keyword evidence="2" id="KW-1185">Reference proteome</keyword>